<evidence type="ECO:0000256" key="1">
    <source>
        <dbReference type="SAM" id="Phobius"/>
    </source>
</evidence>
<reference evidence="2 3" key="1">
    <citation type="submission" date="2024-09" db="EMBL/GenBank/DDBJ databases">
        <authorList>
            <person name="Sun Q."/>
            <person name="Mori K."/>
        </authorList>
    </citation>
    <scope>NUCLEOTIDE SEQUENCE [LARGE SCALE GENOMIC DNA]</scope>
    <source>
        <strain evidence="2 3">NCAIM B.02301</strain>
    </source>
</reference>
<name>A0ABV6NJV9_9BACI</name>
<gene>
    <name evidence="2" type="ORF">ACFFH4_19095</name>
</gene>
<feature type="transmembrane region" description="Helical" evidence="1">
    <location>
        <begin position="34"/>
        <end position="67"/>
    </location>
</feature>
<evidence type="ECO:0000313" key="2">
    <source>
        <dbReference type="EMBL" id="MFC0561055.1"/>
    </source>
</evidence>
<accession>A0ABV6NJV9</accession>
<protein>
    <recommendedName>
        <fullName evidence="4">LITAF domain-containing protein</fullName>
    </recommendedName>
</protein>
<evidence type="ECO:0008006" key="4">
    <source>
        <dbReference type="Google" id="ProtNLM"/>
    </source>
</evidence>
<keyword evidence="1" id="KW-0812">Transmembrane</keyword>
<dbReference type="EMBL" id="JBHLTR010000054">
    <property type="protein sequence ID" value="MFC0561055.1"/>
    <property type="molecule type" value="Genomic_DNA"/>
</dbReference>
<sequence length="94" mass="11080">MNNRKQQVTHKQTDYSVCAQCKNRKLEEMPNVRYVLFLSVLPWIMALILSYFVHSIFLVCIPLIGFLNMKAAKRKPLRRCQSCHHIQPHQVIQS</sequence>
<dbReference type="Proteomes" id="UP001589833">
    <property type="component" value="Unassembled WGS sequence"/>
</dbReference>
<comment type="caution">
    <text evidence="2">The sequence shown here is derived from an EMBL/GenBank/DDBJ whole genome shotgun (WGS) entry which is preliminary data.</text>
</comment>
<organism evidence="2 3">
    <name type="scientific">Halalkalibacter alkalisediminis</name>
    <dbReference type="NCBI Taxonomy" id="935616"/>
    <lineage>
        <taxon>Bacteria</taxon>
        <taxon>Bacillati</taxon>
        <taxon>Bacillota</taxon>
        <taxon>Bacilli</taxon>
        <taxon>Bacillales</taxon>
        <taxon>Bacillaceae</taxon>
        <taxon>Halalkalibacter</taxon>
    </lineage>
</organism>
<proteinExistence type="predicted"/>
<evidence type="ECO:0000313" key="3">
    <source>
        <dbReference type="Proteomes" id="UP001589833"/>
    </source>
</evidence>
<keyword evidence="3" id="KW-1185">Reference proteome</keyword>
<keyword evidence="1" id="KW-1133">Transmembrane helix</keyword>
<dbReference type="RefSeq" id="WP_273842320.1">
    <property type="nucleotide sequence ID" value="NZ_JAQQWT010000005.1"/>
</dbReference>
<keyword evidence="1" id="KW-0472">Membrane</keyword>